<dbReference type="InterPro" id="IPR004358">
    <property type="entry name" value="Sig_transdc_His_kin-like_C"/>
</dbReference>
<dbReference type="EC" id="2.7.13.3" evidence="2"/>
<dbReference type="PROSITE" id="PS50109">
    <property type="entry name" value="HIS_KIN"/>
    <property type="match status" value="1"/>
</dbReference>
<dbReference type="PRINTS" id="PR00344">
    <property type="entry name" value="BCTRLSENSOR"/>
</dbReference>
<gene>
    <name evidence="8" type="ORF">ABS767_16735</name>
</gene>
<dbReference type="PANTHER" id="PTHR43711:SF1">
    <property type="entry name" value="HISTIDINE KINASE 1"/>
    <property type="match status" value="1"/>
</dbReference>
<dbReference type="EMBL" id="JBELQC010000003">
    <property type="protein sequence ID" value="MFL9842619.1"/>
    <property type="molecule type" value="Genomic_DNA"/>
</dbReference>
<dbReference type="Gene3D" id="3.30.565.10">
    <property type="entry name" value="Histidine kinase-like ATPase, C-terminal domain"/>
    <property type="match status" value="1"/>
</dbReference>
<dbReference type="InterPro" id="IPR003661">
    <property type="entry name" value="HisK_dim/P_dom"/>
</dbReference>
<accession>A0ABW8YR00</accession>
<proteinExistence type="predicted"/>
<dbReference type="InterPro" id="IPR003594">
    <property type="entry name" value="HATPase_dom"/>
</dbReference>
<keyword evidence="3" id="KW-0597">Phosphoprotein</keyword>
<comment type="catalytic activity">
    <reaction evidence="1">
        <text>ATP + protein L-histidine = ADP + protein N-phospho-L-histidine.</text>
        <dbReference type="EC" id="2.7.13.3"/>
    </reaction>
</comment>
<evidence type="ECO:0000313" key="9">
    <source>
        <dbReference type="Proteomes" id="UP001629244"/>
    </source>
</evidence>
<dbReference type="SUPFAM" id="SSF55785">
    <property type="entry name" value="PYP-like sensor domain (PAS domain)"/>
    <property type="match status" value="3"/>
</dbReference>
<evidence type="ECO:0000256" key="4">
    <source>
        <dbReference type="ARBA" id="ARBA00022679"/>
    </source>
</evidence>
<dbReference type="InterPro" id="IPR035965">
    <property type="entry name" value="PAS-like_dom_sf"/>
</dbReference>
<dbReference type="RefSeq" id="WP_408080438.1">
    <property type="nucleotide sequence ID" value="NZ_JBELQC010000003.1"/>
</dbReference>
<evidence type="ECO:0000259" key="7">
    <source>
        <dbReference type="PROSITE" id="PS50109"/>
    </source>
</evidence>
<dbReference type="SMART" id="SM00388">
    <property type="entry name" value="HisKA"/>
    <property type="match status" value="1"/>
</dbReference>
<dbReference type="InterPro" id="IPR036097">
    <property type="entry name" value="HisK_dim/P_sf"/>
</dbReference>
<reference evidence="8 9" key="1">
    <citation type="submission" date="2024-06" db="EMBL/GenBank/DDBJ databases">
        <authorList>
            <person name="Kaempfer P."/>
            <person name="Viver T."/>
        </authorList>
    </citation>
    <scope>NUCLEOTIDE SEQUENCE [LARGE SCALE GENOMIC DNA]</scope>
    <source>
        <strain evidence="8 9">ST-64</strain>
    </source>
</reference>
<keyword evidence="5" id="KW-0418">Kinase</keyword>
<dbReference type="Gene3D" id="3.30.450.20">
    <property type="entry name" value="PAS domain"/>
    <property type="match status" value="2"/>
</dbReference>
<dbReference type="InterPro" id="IPR005467">
    <property type="entry name" value="His_kinase_dom"/>
</dbReference>
<evidence type="ECO:0000256" key="2">
    <source>
        <dbReference type="ARBA" id="ARBA00012438"/>
    </source>
</evidence>
<keyword evidence="6" id="KW-0902">Two-component regulatory system</keyword>
<dbReference type="Pfam" id="PF02518">
    <property type="entry name" value="HATPase_c"/>
    <property type="match status" value="1"/>
</dbReference>
<dbReference type="Pfam" id="PF12860">
    <property type="entry name" value="PAS_7"/>
    <property type="match status" value="2"/>
</dbReference>
<dbReference type="Pfam" id="PF00512">
    <property type="entry name" value="HisKA"/>
    <property type="match status" value="1"/>
</dbReference>
<dbReference type="Gene3D" id="1.10.287.130">
    <property type="match status" value="1"/>
</dbReference>
<evidence type="ECO:0000313" key="8">
    <source>
        <dbReference type="EMBL" id="MFL9842619.1"/>
    </source>
</evidence>
<dbReference type="SUPFAM" id="SSF47384">
    <property type="entry name" value="Homodimeric domain of signal transducing histidine kinase"/>
    <property type="match status" value="1"/>
</dbReference>
<feature type="domain" description="Histidine kinase" evidence="7">
    <location>
        <begin position="567"/>
        <end position="781"/>
    </location>
</feature>
<sequence length="781" mass="84296">MIEISESAAVLAGAALALLIAAGAGMLWVGLRARGRAERLVEANARLQALASGAPALAMIVRADGRIELSLPLANLLGFDEVPVQFGDLVDNEAVLGRDEAEMLEREVIAAQKAGKPFRMALPVRGANRTLLAIGERAPDAVRAPGGAVIWFFDATESSEEVARFANEADRYREAFDALTGLIQSAPMPMWYRDPELRIAMVNNAYVEAVDGSNAEHVVASGLELVDASAPGGPLASAANAREAGTPQMVKLPATIGGKRRTLHIHDVPLPTGGVAGFAVDVEELEQARSGIKRAGEAQRAMFDRLSAGVAQFGSDRSLVFCNQPFRRIFELKNEWLADRPEFDRILERMREANRLPVVRDFPGWKNERREWFVAAESAHEENWTLPGGTHLRVVAQPLPEGGLLTIFEDLTEQVQLASARDTLLRVRTATFDNLFEALGVFSADGRLQLWNSRFRQAWGFEEAFITSHPRVDALASEAASRLAKPGRVSLIGDLVRAATVERQQRGGSIEFADGRHFEVAAVPLPDGNALFTMLDISDRRRIENALRERNDALEAADRIKTAFVANMSYELRTPLTSIKGFAEMLYNGYGGPLPESAVDYSGAILESVGRLSDLVDDVLDLTRDGGALARETVDLELVAGVAVENVGPSAKGKKIELAVEIQGSAGTIQGDGRRIRQTIEHLLRHAIGATGEGGRVLLHIDGSDAGARIVVSDDGPGMAQEVAAKAFDRFAQAGISRNGERALHLGLPLARQFVEAHRGTIQLMSEPGQGTMVIAELPRG</sequence>
<name>A0ABW8YR00_9SPHN</name>
<evidence type="ECO:0000256" key="1">
    <source>
        <dbReference type="ARBA" id="ARBA00000085"/>
    </source>
</evidence>
<keyword evidence="9" id="KW-1185">Reference proteome</keyword>
<dbReference type="Proteomes" id="UP001629244">
    <property type="component" value="Unassembled WGS sequence"/>
</dbReference>
<dbReference type="SMART" id="SM00387">
    <property type="entry name" value="HATPase_c"/>
    <property type="match status" value="1"/>
</dbReference>
<evidence type="ECO:0000256" key="6">
    <source>
        <dbReference type="ARBA" id="ARBA00023012"/>
    </source>
</evidence>
<dbReference type="PANTHER" id="PTHR43711">
    <property type="entry name" value="TWO-COMPONENT HISTIDINE KINASE"/>
    <property type="match status" value="1"/>
</dbReference>
<protein>
    <recommendedName>
        <fullName evidence="2">histidine kinase</fullName>
        <ecNumber evidence="2">2.7.13.3</ecNumber>
    </recommendedName>
</protein>
<comment type="caution">
    <text evidence="8">The sequence shown here is derived from an EMBL/GenBank/DDBJ whole genome shotgun (WGS) entry which is preliminary data.</text>
</comment>
<organism evidence="8 9">
    <name type="scientific">Sphingomonas plantiphila</name>
    <dbReference type="NCBI Taxonomy" id="3163295"/>
    <lineage>
        <taxon>Bacteria</taxon>
        <taxon>Pseudomonadati</taxon>
        <taxon>Pseudomonadota</taxon>
        <taxon>Alphaproteobacteria</taxon>
        <taxon>Sphingomonadales</taxon>
        <taxon>Sphingomonadaceae</taxon>
        <taxon>Sphingomonas</taxon>
    </lineage>
</organism>
<dbReference type="InterPro" id="IPR036890">
    <property type="entry name" value="HATPase_C_sf"/>
</dbReference>
<dbReference type="CDD" id="cd00082">
    <property type="entry name" value="HisKA"/>
    <property type="match status" value="1"/>
</dbReference>
<evidence type="ECO:0000256" key="5">
    <source>
        <dbReference type="ARBA" id="ARBA00022777"/>
    </source>
</evidence>
<evidence type="ECO:0000256" key="3">
    <source>
        <dbReference type="ARBA" id="ARBA00022553"/>
    </source>
</evidence>
<dbReference type="InterPro" id="IPR050736">
    <property type="entry name" value="Sensor_HK_Regulatory"/>
</dbReference>
<keyword evidence="4" id="KW-0808">Transferase</keyword>
<dbReference type="SUPFAM" id="SSF55874">
    <property type="entry name" value="ATPase domain of HSP90 chaperone/DNA topoisomerase II/histidine kinase"/>
    <property type="match status" value="1"/>
</dbReference>